<dbReference type="PANTHER" id="PTHR19924:SF26">
    <property type="entry name" value="U3 SMALL NUCLEOLAR RNA-ASSOCIATED PROTEIN 15 HOMOLOG"/>
    <property type="match status" value="1"/>
</dbReference>
<dbReference type="PANTHER" id="PTHR19924">
    <property type="entry name" value="UTP15 U3 SMALL NUCLEOLAR RNA-ASSOCIATED PROTEIN 15 FAMILY MEMBER"/>
    <property type="match status" value="1"/>
</dbReference>
<dbReference type="GO" id="GO:0006364">
    <property type="term" value="P:rRNA processing"/>
    <property type="evidence" value="ECO:0007669"/>
    <property type="project" value="TreeGrafter"/>
</dbReference>
<dbReference type="InterPro" id="IPR001680">
    <property type="entry name" value="WD40_rpt"/>
</dbReference>
<dbReference type="Pfam" id="PF00400">
    <property type="entry name" value="WD40"/>
    <property type="match status" value="2"/>
</dbReference>
<evidence type="ECO:0000256" key="4">
    <source>
        <dbReference type="ARBA" id="ARBA00023242"/>
    </source>
</evidence>
<dbReference type="Gene3D" id="2.130.10.10">
    <property type="entry name" value="YVTN repeat-like/Quinoprotein amine dehydrogenase"/>
    <property type="match status" value="2"/>
</dbReference>
<feature type="compositionally biased region" description="Gly residues" evidence="6">
    <location>
        <begin position="799"/>
        <end position="825"/>
    </location>
</feature>
<keyword evidence="8" id="KW-1185">Reference proteome</keyword>
<feature type="compositionally biased region" description="Low complexity" evidence="6">
    <location>
        <begin position="778"/>
        <end position="789"/>
    </location>
</feature>
<name>A0AAD3DX76_9CHLO</name>
<dbReference type="AlphaFoldDB" id="A0AAD3DX76"/>
<proteinExistence type="predicted"/>
<protein>
    <submittedName>
        <fullName evidence="7">Uncharacterized protein</fullName>
    </submittedName>
</protein>
<accession>A0AAD3DX76</accession>
<feature type="compositionally biased region" description="Polar residues" evidence="6">
    <location>
        <begin position="1013"/>
        <end position="1024"/>
    </location>
</feature>
<dbReference type="PROSITE" id="PS50082">
    <property type="entry name" value="WD_REPEATS_2"/>
    <property type="match status" value="1"/>
</dbReference>
<comment type="caution">
    <text evidence="7">The sequence shown here is derived from an EMBL/GenBank/DDBJ whole genome shotgun (WGS) entry which is preliminary data.</text>
</comment>
<keyword evidence="3" id="KW-0677">Repeat</keyword>
<feature type="region of interest" description="Disordered" evidence="6">
    <location>
        <begin position="763"/>
        <end position="1095"/>
    </location>
</feature>
<feature type="repeat" description="WD" evidence="5">
    <location>
        <begin position="334"/>
        <end position="361"/>
    </location>
</feature>
<dbReference type="SMART" id="SM00320">
    <property type="entry name" value="WD40"/>
    <property type="match status" value="7"/>
</dbReference>
<feature type="compositionally biased region" description="Low complexity" evidence="6">
    <location>
        <begin position="993"/>
        <end position="1009"/>
    </location>
</feature>
<feature type="compositionally biased region" description="Low complexity" evidence="6">
    <location>
        <begin position="967"/>
        <end position="982"/>
    </location>
</feature>
<dbReference type="Proteomes" id="UP001054857">
    <property type="component" value="Unassembled WGS sequence"/>
</dbReference>
<evidence type="ECO:0000256" key="6">
    <source>
        <dbReference type="SAM" id="MobiDB-lite"/>
    </source>
</evidence>
<keyword evidence="4" id="KW-0539">Nucleus</keyword>
<feature type="compositionally biased region" description="Gly residues" evidence="6">
    <location>
        <begin position="841"/>
        <end position="851"/>
    </location>
</feature>
<feature type="compositionally biased region" description="Gly residues" evidence="6">
    <location>
        <begin position="884"/>
        <end position="894"/>
    </location>
</feature>
<reference evidence="7 8" key="1">
    <citation type="journal article" date="2021" name="Sci. Rep.">
        <title>Genome sequencing of the multicellular alga Astrephomene provides insights into convergent evolution of germ-soma differentiation.</title>
        <authorList>
            <person name="Yamashita S."/>
            <person name="Yamamoto K."/>
            <person name="Matsuzaki R."/>
            <person name="Suzuki S."/>
            <person name="Yamaguchi H."/>
            <person name="Hirooka S."/>
            <person name="Minakuchi Y."/>
            <person name="Miyagishima S."/>
            <person name="Kawachi M."/>
            <person name="Toyoda A."/>
            <person name="Nozaki H."/>
        </authorList>
    </citation>
    <scope>NUCLEOTIDE SEQUENCE [LARGE SCALE GENOMIC DNA]</scope>
    <source>
        <strain evidence="7 8">NIES-4017</strain>
    </source>
</reference>
<evidence type="ECO:0000256" key="5">
    <source>
        <dbReference type="PROSITE-ProRule" id="PRU00221"/>
    </source>
</evidence>
<dbReference type="SUPFAM" id="SSF50998">
    <property type="entry name" value="Quinoprotein alcohol dehydrogenase-like"/>
    <property type="match status" value="1"/>
</dbReference>
<sequence>MEELSIRPGFNLDAAFRGHLSPVRRIAYNAHTRQFLSLDEHCLKAWTKERDGSTRVHHDVQFPNYQPNFITAMVLSQELNILFAACLDDNLRIYNERLRLKSCMPWSNGVVREMLYFERRHLLVTAGSYGVKVWECLLDYEAFRRDKTSDLYDVPKVKDGSVLPWCFGKYQHVRLRATMHVPGARLMGASGGALHGGGAGGGGGGGAGGRGSGSGSAAGSDSGSGAGGGGEGEVVNAPWCDRISLHEKTAMVLAMFQGHVYGFDILTGACLLSYTDLYSQPVTSCVFVPESDLLFTSAMDTCAVVWRIPRGCEAQRFKQFGRTYAPLTQVLAEPDLKHVLTTSLDGSVTLWDMETLAPVYKMKLSSAPVSTAFYKPNAFFLATETEVKLFTITHLFESWMDCNSPVTHLRHVSYGLILAEFADSSVRLLDASDASRSDKAVVTTMPQLSSQQLVAAAVALTAGRLFVLLADGAVHVWQLHLRRPPSFVSAWTHLVRESCVSLAFLDGGALPAGVGTRMALPADPVRGVSRDHLALGTAAGDCILLDTTSGCISFRFPAFKHQPLQLLAADLDRALLVTVSRTVIKIWNLMDVRCLHELQTSRPVSRLELLEGRAVAGTVSGSVHVVELSSGAANAASVTVDHLDAVTGVAASVALQHVVTGSRDSHIKVFDRDKRFKRSIYIGAPVTAVCYLNDGGDILAAMGARLVVIRAAKYDRAPSDRKGSIYDEMRGQGRTPRALLRAMQSRMQRLSRAKVPLEAYAAAAADAGNPSRRRTPPLRRQTTRSSTPSATLDRLIQGSAGGGGGGGGGGGVGGGGGGGVGGGGRVVADSFRRPGSRGTDEYGGLGAGVGGSVTSSGMGPVGGGGSGAEAGGGSRPRSRQGPLEYGGGGGGGGTAVAIPADPRLQALQQQLGSLSRPTTRESGSRGGARSVQWHGGGPAGEQAQQAQAHGGGLGRAQSAEEGSRPNPATSAAGTTTSTGRPGSDPPGPKTSGAAAATATTATATTTPAAVSSPRGSASTSTTHPSVGAPSTWPFASSSTTSTSTSTSNPPAATTSTSGAPSASTATSVPAASAARSGGSPREQQQQQGRGRGQLRHRGGLASAVVWVRVCLI</sequence>
<dbReference type="InterPro" id="IPR036322">
    <property type="entry name" value="WD40_repeat_dom_sf"/>
</dbReference>
<dbReference type="EMBL" id="BMAR01000030">
    <property type="protein sequence ID" value="GFR49528.1"/>
    <property type="molecule type" value="Genomic_DNA"/>
</dbReference>
<dbReference type="InterPro" id="IPR019775">
    <property type="entry name" value="WD40_repeat_CS"/>
</dbReference>
<keyword evidence="2 5" id="KW-0853">WD repeat</keyword>
<dbReference type="GO" id="GO:0005730">
    <property type="term" value="C:nucleolus"/>
    <property type="evidence" value="ECO:0007669"/>
    <property type="project" value="UniProtKB-SubCell"/>
</dbReference>
<feature type="compositionally biased region" description="Low complexity" evidence="6">
    <location>
        <begin position="1028"/>
        <end position="1088"/>
    </location>
</feature>
<evidence type="ECO:0000256" key="2">
    <source>
        <dbReference type="ARBA" id="ARBA00022574"/>
    </source>
</evidence>
<dbReference type="PROSITE" id="PS00678">
    <property type="entry name" value="WD_REPEATS_1"/>
    <property type="match status" value="1"/>
</dbReference>
<evidence type="ECO:0000256" key="3">
    <source>
        <dbReference type="ARBA" id="ARBA00022737"/>
    </source>
</evidence>
<evidence type="ECO:0000313" key="8">
    <source>
        <dbReference type="Proteomes" id="UP001054857"/>
    </source>
</evidence>
<feature type="compositionally biased region" description="Gly residues" evidence="6">
    <location>
        <begin position="859"/>
        <end position="874"/>
    </location>
</feature>
<dbReference type="SUPFAM" id="SSF50978">
    <property type="entry name" value="WD40 repeat-like"/>
    <property type="match status" value="1"/>
</dbReference>
<evidence type="ECO:0000313" key="7">
    <source>
        <dbReference type="EMBL" id="GFR49528.1"/>
    </source>
</evidence>
<dbReference type="InterPro" id="IPR015943">
    <property type="entry name" value="WD40/YVTN_repeat-like_dom_sf"/>
</dbReference>
<feature type="region of interest" description="Disordered" evidence="6">
    <location>
        <begin position="200"/>
        <end position="230"/>
    </location>
</feature>
<dbReference type="InterPro" id="IPR011047">
    <property type="entry name" value="Quinoprotein_ADH-like_sf"/>
</dbReference>
<dbReference type="GO" id="GO:0045943">
    <property type="term" value="P:positive regulation of transcription by RNA polymerase I"/>
    <property type="evidence" value="ECO:0007669"/>
    <property type="project" value="TreeGrafter"/>
</dbReference>
<comment type="subcellular location">
    <subcellularLocation>
        <location evidence="1">Nucleus</location>
        <location evidence="1">Nucleolus</location>
    </subcellularLocation>
</comment>
<organism evidence="7 8">
    <name type="scientific">Astrephomene gubernaculifera</name>
    <dbReference type="NCBI Taxonomy" id="47775"/>
    <lineage>
        <taxon>Eukaryota</taxon>
        <taxon>Viridiplantae</taxon>
        <taxon>Chlorophyta</taxon>
        <taxon>core chlorophytes</taxon>
        <taxon>Chlorophyceae</taxon>
        <taxon>CS clade</taxon>
        <taxon>Chlamydomonadales</taxon>
        <taxon>Astrephomenaceae</taxon>
        <taxon>Astrephomene</taxon>
    </lineage>
</organism>
<feature type="compositionally biased region" description="Low complexity" evidence="6">
    <location>
        <begin position="904"/>
        <end position="915"/>
    </location>
</feature>
<evidence type="ECO:0000256" key="1">
    <source>
        <dbReference type="ARBA" id="ARBA00004604"/>
    </source>
</evidence>
<gene>
    <name evidence="7" type="ORF">Agub_g11572</name>
</gene>